<dbReference type="InterPro" id="IPR048333">
    <property type="entry name" value="HA2_WH"/>
</dbReference>
<dbReference type="FunFam" id="3.40.50.300:FF:000578">
    <property type="entry name" value="probable ATP-dependent RNA helicase DHX35"/>
    <property type="match status" value="1"/>
</dbReference>
<evidence type="ECO:0000256" key="6">
    <source>
        <dbReference type="ARBA" id="ARBA00022840"/>
    </source>
</evidence>
<dbReference type="CDD" id="cd18791">
    <property type="entry name" value="SF2_C_RHA"/>
    <property type="match status" value="1"/>
</dbReference>
<evidence type="ECO:0000313" key="11">
    <source>
        <dbReference type="EMBL" id="EJK46698.1"/>
    </source>
</evidence>
<dbReference type="Pfam" id="PF13401">
    <property type="entry name" value="AAA_22"/>
    <property type="match status" value="1"/>
</dbReference>
<evidence type="ECO:0000259" key="10">
    <source>
        <dbReference type="PROSITE" id="PS51194"/>
    </source>
</evidence>
<dbReference type="InterPro" id="IPR014001">
    <property type="entry name" value="Helicase_ATP-bd"/>
</dbReference>
<dbReference type="AlphaFoldDB" id="K0R289"/>
<dbReference type="InterPro" id="IPR049945">
    <property type="entry name" value="AAA_22"/>
</dbReference>
<evidence type="ECO:0000256" key="5">
    <source>
        <dbReference type="ARBA" id="ARBA00022806"/>
    </source>
</evidence>
<evidence type="ECO:0000256" key="7">
    <source>
        <dbReference type="ARBA" id="ARBA00047984"/>
    </source>
</evidence>
<comment type="catalytic activity">
    <reaction evidence="7">
        <text>ATP + H2O = ADP + phosphate + H(+)</text>
        <dbReference type="Rhea" id="RHEA:13065"/>
        <dbReference type="ChEBI" id="CHEBI:15377"/>
        <dbReference type="ChEBI" id="CHEBI:15378"/>
        <dbReference type="ChEBI" id="CHEBI:30616"/>
        <dbReference type="ChEBI" id="CHEBI:43474"/>
        <dbReference type="ChEBI" id="CHEBI:456216"/>
        <dbReference type="EC" id="3.6.4.13"/>
    </reaction>
</comment>
<dbReference type="SUPFAM" id="SSF52540">
    <property type="entry name" value="P-loop containing nucleoside triphosphate hydrolases"/>
    <property type="match status" value="1"/>
</dbReference>
<dbReference type="OrthoDB" id="10253254at2759"/>
<dbReference type="PROSITE" id="PS51192">
    <property type="entry name" value="HELICASE_ATP_BIND_1"/>
    <property type="match status" value="1"/>
</dbReference>
<keyword evidence="12" id="KW-1185">Reference proteome</keyword>
<dbReference type="GO" id="GO:0016887">
    <property type="term" value="F:ATP hydrolysis activity"/>
    <property type="evidence" value="ECO:0007669"/>
    <property type="project" value="InterPro"/>
</dbReference>
<dbReference type="GO" id="GO:0005524">
    <property type="term" value="F:ATP binding"/>
    <property type="evidence" value="ECO:0007669"/>
    <property type="project" value="UniProtKB-KW"/>
</dbReference>
<dbReference type="SMART" id="SM00847">
    <property type="entry name" value="HA2"/>
    <property type="match status" value="1"/>
</dbReference>
<dbReference type="PROSITE" id="PS00690">
    <property type="entry name" value="DEAH_ATP_HELICASE"/>
    <property type="match status" value="1"/>
</dbReference>
<dbReference type="GO" id="GO:0003724">
    <property type="term" value="F:RNA helicase activity"/>
    <property type="evidence" value="ECO:0007669"/>
    <property type="project" value="UniProtKB-EC"/>
</dbReference>
<feature type="region of interest" description="Disordered" evidence="8">
    <location>
        <begin position="214"/>
        <end position="240"/>
    </location>
</feature>
<comment type="caution">
    <text evidence="11">The sequence shown here is derived from an EMBL/GenBank/DDBJ whole genome shotgun (WGS) entry which is preliminary data.</text>
</comment>
<dbReference type="eggNOG" id="KOG0922">
    <property type="taxonomic scope" value="Eukaryota"/>
</dbReference>
<comment type="similarity">
    <text evidence="1">Belongs to the DEAD box helicase family. DEAH subfamily.</text>
</comment>
<protein>
    <recommendedName>
        <fullName evidence="2">RNA helicase</fullName>
        <ecNumber evidence="2">3.6.4.13</ecNumber>
    </recommendedName>
</protein>
<dbReference type="SMART" id="SM00490">
    <property type="entry name" value="HELICc"/>
    <property type="match status" value="1"/>
</dbReference>
<sequence>MANDPGFWRPSSSDVGDDLLAGENENNFVLQSSLSNFLPISAHRTQILYALEQYGVLVLVGETGCGKSTQIPQFLYENGWADSSKCIICTQPRRIAAMTLADRVASEIGDSSLVGYSVRFASTFNPTTGKIRFVTDGWLLRETTLADPLLKQASVLIIDEAHERSLNTELLLGVVKKIRRVRPELRLVVCSATLDAESFLDFFCKKTTRKKGTDEAATRKRSRWGPRVDTSERDEGGKPCLTEGTIISVDGRQHPVDILYQKEPVSDYVKTVVDTALQIHESSDMDGDILCFLTTGEEVDEAVEMAETIVSNPNSRTRKGKGPCVCLPLYAGLPANSQRQPFLPKSSDEVKSNSRRIIFSTNIAETSVTVPNIAHVVDCGFAKMPYFDPDTGFDRLITCAISQASAKQRAGRSGRVMPGKCYRLFSEKNFESLQTESAPEIQRTNLTSLILTIKALGVSNVLSFDLMSVPSVEALAHGVECLYALGALDDEAELTELGKEMVYFSTEPRVSRMLLAALDMESREETPSMVKRLIVGDCLTVAASIQVRNLFIRPRTENQWRKYDEAVSDILDRSGDHVTMLHLFDLVDHTNKMLSGEECRERFVNRVAMQRVLDVRSRLARFLHSRFGGGSNWLGTKRQEVVGSQTYDSEERSEAVRRCVTAGFFMNVAKLGSDGQYYSLRGNFALSISSTSVLHRYGESSDYIVFGGTYDANRGGVDCKPNSTICGSWLRQLAPHYWR</sequence>
<evidence type="ECO:0000313" key="12">
    <source>
        <dbReference type="Proteomes" id="UP000266841"/>
    </source>
</evidence>
<organism evidence="11 12">
    <name type="scientific">Thalassiosira oceanica</name>
    <name type="common">Marine diatom</name>
    <dbReference type="NCBI Taxonomy" id="159749"/>
    <lineage>
        <taxon>Eukaryota</taxon>
        <taxon>Sar</taxon>
        <taxon>Stramenopiles</taxon>
        <taxon>Ochrophyta</taxon>
        <taxon>Bacillariophyta</taxon>
        <taxon>Coscinodiscophyceae</taxon>
        <taxon>Thalassiosirophycidae</taxon>
        <taxon>Thalassiosirales</taxon>
        <taxon>Thalassiosiraceae</taxon>
        <taxon>Thalassiosira</taxon>
    </lineage>
</organism>
<evidence type="ECO:0000256" key="3">
    <source>
        <dbReference type="ARBA" id="ARBA00022741"/>
    </source>
</evidence>
<evidence type="ECO:0000256" key="2">
    <source>
        <dbReference type="ARBA" id="ARBA00012552"/>
    </source>
</evidence>
<name>K0R289_THAOC</name>
<dbReference type="Gene3D" id="1.20.120.1080">
    <property type="match status" value="1"/>
</dbReference>
<dbReference type="EC" id="3.6.4.13" evidence="2"/>
<dbReference type="InterPro" id="IPR002464">
    <property type="entry name" value="DNA/RNA_helicase_DEAH_CS"/>
</dbReference>
<dbReference type="OMA" id="FHEVMET"/>
<keyword evidence="5" id="KW-0347">Helicase</keyword>
<feature type="domain" description="Helicase C-terminal" evidence="10">
    <location>
        <begin position="271"/>
        <end position="457"/>
    </location>
</feature>
<dbReference type="PANTHER" id="PTHR18934:SF136">
    <property type="entry name" value="ATP-DEPENDENT RNA HELICASE DHX35-RELATED"/>
    <property type="match status" value="1"/>
</dbReference>
<dbReference type="InterPro" id="IPR001650">
    <property type="entry name" value="Helicase_C-like"/>
</dbReference>
<dbReference type="PANTHER" id="PTHR18934">
    <property type="entry name" value="ATP-DEPENDENT RNA HELICASE"/>
    <property type="match status" value="1"/>
</dbReference>
<dbReference type="Pfam" id="PF04408">
    <property type="entry name" value="WHD_HA2"/>
    <property type="match status" value="1"/>
</dbReference>
<accession>K0R289</accession>
<dbReference type="InterPro" id="IPR007502">
    <property type="entry name" value="Helicase-assoc_dom"/>
</dbReference>
<dbReference type="InterPro" id="IPR027417">
    <property type="entry name" value="P-loop_NTPase"/>
</dbReference>
<evidence type="ECO:0000256" key="8">
    <source>
        <dbReference type="SAM" id="MobiDB-lite"/>
    </source>
</evidence>
<dbReference type="Proteomes" id="UP000266841">
    <property type="component" value="Unassembled WGS sequence"/>
</dbReference>
<evidence type="ECO:0000259" key="9">
    <source>
        <dbReference type="PROSITE" id="PS51192"/>
    </source>
</evidence>
<feature type="domain" description="Helicase ATP-binding" evidence="9">
    <location>
        <begin position="48"/>
        <end position="212"/>
    </location>
</feature>
<dbReference type="Pfam" id="PF00271">
    <property type="entry name" value="Helicase_C"/>
    <property type="match status" value="1"/>
</dbReference>
<evidence type="ECO:0000256" key="4">
    <source>
        <dbReference type="ARBA" id="ARBA00022801"/>
    </source>
</evidence>
<dbReference type="PROSITE" id="PS51194">
    <property type="entry name" value="HELICASE_CTER"/>
    <property type="match status" value="1"/>
</dbReference>
<keyword evidence="3" id="KW-0547">Nucleotide-binding</keyword>
<dbReference type="EMBL" id="AGNL01047594">
    <property type="protein sequence ID" value="EJK46698.1"/>
    <property type="molecule type" value="Genomic_DNA"/>
</dbReference>
<dbReference type="Pfam" id="PF21010">
    <property type="entry name" value="HA2_C"/>
    <property type="match status" value="1"/>
</dbReference>
<dbReference type="Gene3D" id="3.40.50.300">
    <property type="entry name" value="P-loop containing nucleotide triphosphate hydrolases"/>
    <property type="match status" value="2"/>
</dbReference>
<reference evidence="11 12" key="1">
    <citation type="journal article" date="2012" name="Genome Biol.">
        <title>Genome and low-iron response of an oceanic diatom adapted to chronic iron limitation.</title>
        <authorList>
            <person name="Lommer M."/>
            <person name="Specht M."/>
            <person name="Roy A.S."/>
            <person name="Kraemer L."/>
            <person name="Andreson R."/>
            <person name="Gutowska M.A."/>
            <person name="Wolf J."/>
            <person name="Bergner S.V."/>
            <person name="Schilhabel M.B."/>
            <person name="Klostermeier U.C."/>
            <person name="Beiko R.G."/>
            <person name="Rosenstiel P."/>
            <person name="Hippler M."/>
            <person name="Laroche J."/>
        </authorList>
    </citation>
    <scope>NUCLEOTIDE SEQUENCE [LARGE SCALE GENOMIC DNA]</scope>
    <source>
        <strain evidence="11 12">CCMP1005</strain>
    </source>
</reference>
<gene>
    <name evidence="11" type="ORF">THAOC_34625</name>
</gene>
<dbReference type="SMART" id="SM00487">
    <property type="entry name" value="DEXDc"/>
    <property type="match status" value="1"/>
</dbReference>
<dbReference type="GO" id="GO:0003723">
    <property type="term" value="F:RNA binding"/>
    <property type="evidence" value="ECO:0007669"/>
    <property type="project" value="TreeGrafter"/>
</dbReference>
<keyword evidence="4" id="KW-0378">Hydrolase</keyword>
<keyword evidence="6" id="KW-0067">ATP-binding</keyword>
<proteinExistence type="inferred from homology"/>
<evidence type="ECO:0000256" key="1">
    <source>
        <dbReference type="ARBA" id="ARBA00008792"/>
    </source>
</evidence>